<dbReference type="Proteomes" id="UP000466345">
    <property type="component" value="Unassembled WGS sequence"/>
</dbReference>
<reference evidence="1 2" key="1">
    <citation type="submission" date="2019-10" db="EMBL/GenBank/DDBJ databases">
        <title>Streptomyces smaragdinus sp. nov. and Streptomyces fabii sp. nov., isolated from the gut of fungus growing-termite Macrotermes natalensis.</title>
        <authorList>
            <person name="Schwitalla J."/>
            <person name="Benndorf R."/>
            <person name="Martin K."/>
            <person name="De Beer W."/>
            <person name="Kaster A.-K."/>
            <person name="Vollmers J."/>
            <person name="Poulsen M."/>
            <person name="Beemelmanns C."/>
        </authorList>
    </citation>
    <scope>NUCLEOTIDE SEQUENCE [LARGE SCALE GENOMIC DNA]</scope>
    <source>
        <strain evidence="1 2">RB5</strain>
    </source>
</reference>
<dbReference type="AlphaFoldDB" id="A0A7K0CTP8"/>
<sequence>MLERRRLIGIGAGVGVLPVWWALRRVADGAKGDWHTDTGPLERAFPVLGPLTDARWVSSRDGDRGMPSPELVISGFARLAPGRPAELTAAHAFVSAGPGDDFSSWFEEPLKGEGPANPRWIRSRELDRDGSGYSARLWLDRRSATVRLWALNPYGWATSIVTGGPSGWGP</sequence>
<gene>
    <name evidence="1" type="ORF">SRB5_70420</name>
</gene>
<protein>
    <submittedName>
        <fullName evidence="1">Uncharacterized protein</fullName>
    </submittedName>
</protein>
<dbReference type="EMBL" id="WEGJ01000076">
    <property type="protein sequence ID" value="MQY16839.1"/>
    <property type="molecule type" value="Genomic_DNA"/>
</dbReference>
<organism evidence="1 2">
    <name type="scientific">Streptomyces smaragdinus</name>
    <dbReference type="NCBI Taxonomy" id="2585196"/>
    <lineage>
        <taxon>Bacteria</taxon>
        <taxon>Bacillati</taxon>
        <taxon>Actinomycetota</taxon>
        <taxon>Actinomycetes</taxon>
        <taxon>Kitasatosporales</taxon>
        <taxon>Streptomycetaceae</taxon>
        <taxon>Streptomyces</taxon>
    </lineage>
</organism>
<proteinExistence type="predicted"/>
<evidence type="ECO:0000313" key="2">
    <source>
        <dbReference type="Proteomes" id="UP000466345"/>
    </source>
</evidence>
<name>A0A7K0CTP8_9ACTN</name>
<comment type="caution">
    <text evidence="1">The sequence shown here is derived from an EMBL/GenBank/DDBJ whole genome shotgun (WGS) entry which is preliminary data.</text>
</comment>
<evidence type="ECO:0000313" key="1">
    <source>
        <dbReference type="EMBL" id="MQY16839.1"/>
    </source>
</evidence>
<keyword evidence="2" id="KW-1185">Reference proteome</keyword>
<accession>A0A7K0CTP8</accession>